<dbReference type="SUPFAM" id="SSF55785">
    <property type="entry name" value="PYP-like sensor domain (PAS domain)"/>
    <property type="match status" value="1"/>
</dbReference>
<evidence type="ECO:0000256" key="8">
    <source>
        <dbReference type="ARBA" id="ARBA00023293"/>
    </source>
</evidence>
<feature type="domain" description="Histidine kinase" evidence="9">
    <location>
        <begin position="281"/>
        <end position="499"/>
    </location>
</feature>
<dbReference type="CDD" id="cd00082">
    <property type="entry name" value="HisKA"/>
    <property type="match status" value="1"/>
</dbReference>
<dbReference type="InterPro" id="IPR004358">
    <property type="entry name" value="Sig_transdc_His_kin-like_C"/>
</dbReference>
<reference evidence="10 11" key="1">
    <citation type="submission" date="2019-01" db="EMBL/GenBank/DDBJ databases">
        <authorList>
            <person name="Chen W.-M."/>
        </authorList>
    </citation>
    <scope>NUCLEOTIDE SEQUENCE [LARGE SCALE GENOMIC DNA]</scope>
    <source>
        <strain evidence="10 11">ICH-3</strain>
    </source>
</reference>
<dbReference type="FunFam" id="1.10.287.130:FF:000001">
    <property type="entry name" value="Two-component sensor histidine kinase"/>
    <property type="match status" value="1"/>
</dbReference>
<evidence type="ECO:0000256" key="4">
    <source>
        <dbReference type="ARBA" id="ARBA00022741"/>
    </source>
</evidence>
<dbReference type="GO" id="GO:0000156">
    <property type="term" value="F:phosphorelay response regulator activity"/>
    <property type="evidence" value="ECO:0007669"/>
    <property type="project" value="TreeGrafter"/>
</dbReference>
<accession>A0A437JX87</accession>
<evidence type="ECO:0000313" key="10">
    <source>
        <dbReference type="EMBL" id="RVT52187.1"/>
    </source>
</evidence>
<dbReference type="Gene3D" id="3.30.565.10">
    <property type="entry name" value="Histidine kinase-like ATPase, C-terminal domain"/>
    <property type="match status" value="1"/>
</dbReference>
<proteinExistence type="predicted"/>
<evidence type="ECO:0000259" key="9">
    <source>
        <dbReference type="PROSITE" id="PS50109"/>
    </source>
</evidence>
<dbReference type="CDD" id="cd00075">
    <property type="entry name" value="HATPase"/>
    <property type="match status" value="1"/>
</dbReference>
<keyword evidence="6" id="KW-0067">ATP-binding</keyword>
<dbReference type="GO" id="GO:0030295">
    <property type="term" value="F:protein kinase activator activity"/>
    <property type="evidence" value="ECO:0007669"/>
    <property type="project" value="TreeGrafter"/>
</dbReference>
<dbReference type="InterPro" id="IPR036097">
    <property type="entry name" value="HisK_dim/P_sf"/>
</dbReference>
<dbReference type="Pfam" id="PF00512">
    <property type="entry name" value="HisKA"/>
    <property type="match status" value="1"/>
</dbReference>
<dbReference type="GO" id="GO:0005524">
    <property type="term" value="F:ATP binding"/>
    <property type="evidence" value="ECO:0007669"/>
    <property type="project" value="UniProtKB-KW"/>
</dbReference>
<evidence type="ECO:0000256" key="6">
    <source>
        <dbReference type="ARBA" id="ARBA00022840"/>
    </source>
</evidence>
<name>A0A437JX87_9BURK</name>
<dbReference type="InterPro" id="IPR003661">
    <property type="entry name" value="HisK_dim/P_dom"/>
</dbReference>
<gene>
    <name evidence="10" type="ORF">ENE75_06940</name>
</gene>
<evidence type="ECO:0000256" key="2">
    <source>
        <dbReference type="ARBA" id="ARBA00022553"/>
    </source>
</evidence>
<dbReference type="RefSeq" id="WP_128197196.1">
    <property type="nucleotide sequence ID" value="NZ_SACT01000002.1"/>
</dbReference>
<dbReference type="InterPro" id="IPR011645">
    <property type="entry name" value="HNOB_dom_associated"/>
</dbReference>
<dbReference type="Pfam" id="PF02518">
    <property type="entry name" value="HATPase_c"/>
    <property type="match status" value="1"/>
</dbReference>
<dbReference type="Proteomes" id="UP000288178">
    <property type="component" value="Unassembled WGS sequence"/>
</dbReference>
<keyword evidence="3" id="KW-0808">Transferase</keyword>
<evidence type="ECO:0000256" key="1">
    <source>
        <dbReference type="ARBA" id="ARBA00000085"/>
    </source>
</evidence>
<dbReference type="GO" id="GO:0004383">
    <property type="term" value="F:guanylate cyclase activity"/>
    <property type="evidence" value="ECO:0007669"/>
    <property type="project" value="InterPro"/>
</dbReference>
<dbReference type="SMART" id="SM00388">
    <property type="entry name" value="HisKA"/>
    <property type="match status" value="1"/>
</dbReference>
<evidence type="ECO:0000256" key="5">
    <source>
        <dbReference type="ARBA" id="ARBA00022777"/>
    </source>
</evidence>
<dbReference type="InterPro" id="IPR005467">
    <property type="entry name" value="His_kinase_dom"/>
</dbReference>
<keyword evidence="7" id="KW-0902">Two-component regulatory system</keyword>
<dbReference type="SUPFAM" id="SSF47384">
    <property type="entry name" value="Homodimeric domain of signal transducing histidine kinase"/>
    <property type="match status" value="1"/>
</dbReference>
<dbReference type="GO" id="GO:0007234">
    <property type="term" value="P:osmosensory signaling via phosphorelay pathway"/>
    <property type="evidence" value="ECO:0007669"/>
    <property type="project" value="TreeGrafter"/>
</dbReference>
<organism evidence="10 11">
    <name type="scientific">Rubrivivax albus</name>
    <dbReference type="NCBI Taxonomy" id="2499835"/>
    <lineage>
        <taxon>Bacteria</taxon>
        <taxon>Pseudomonadati</taxon>
        <taxon>Pseudomonadota</taxon>
        <taxon>Betaproteobacteria</taxon>
        <taxon>Burkholderiales</taxon>
        <taxon>Sphaerotilaceae</taxon>
        <taxon>Rubrivivax</taxon>
    </lineage>
</organism>
<dbReference type="Gene3D" id="3.30.450.260">
    <property type="entry name" value="Haem NO binding associated domain"/>
    <property type="match status" value="1"/>
</dbReference>
<comment type="caution">
    <text evidence="10">The sequence shown here is derived from an EMBL/GenBank/DDBJ whole genome shotgun (WGS) entry which is preliminary data.</text>
</comment>
<protein>
    <recommendedName>
        <fullName evidence="9">Histidine kinase domain-containing protein</fullName>
    </recommendedName>
</protein>
<dbReference type="InterPro" id="IPR050351">
    <property type="entry name" value="BphY/WalK/GraS-like"/>
</dbReference>
<keyword evidence="11" id="KW-1185">Reference proteome</keyword>
<dbReference type="SUPFAM" id="SSF55874">
    <property type="entry name" value="ATPase domain of HSP90 chaperone/DNA topoisomerase II/histidine kinase"/>
    <property type="match status" value="1"/>
</dbReference>
<keyword evidence="2" id="KW-0597">Phosphoprotein</keyword>
<evidence type="ECO:0000256" key="3">
    <source>
        <dbReference type="ARBA" id="ARBA00022679"/>
    </source>
</evidence>
<dbReference type="EMBL" id="SACT01000002">
    <property type="protein sequence ID" value="RVT52187.1"/>
    <property type="molecule type" value="Genomic_DNA"/>
</dbReference>
<dbReference type="GO" id="GO:0000155">
    <property type="term" value="F:phosphorelay sensor kinase activity"/>
    <property type="evidence" value="ECO:0007669"/>
    <property type="project" value="InterPro"/>
</dbReference>
<evidence type="ECO:0000256" key="7">
    <source>
        <dbReference type="ARBA" id="ARBA00023012"/>
    </source>
</evidence>
<dbReference type="AlphaFoldDB" id="A0A437JX87"/>
<dbReference type="PANTHER" id="PTHR42878">
    <property type="entry name" value="TWO-COMPONENT HISTIDINE KINASE"/>
    <property type="match status" value="1"/>
</dbReference>
<comment type="catalytic activity">
    <reaction evidence="1">
        <text>ATP + protein L-histidine = ADP + protein N-phospho-L-histidine.</text>
        <dbReference type="EC" id="2.7.13.3"/>
    </reaction>
</comment>
<dbReference type="OrthoDB" id="567977at2"/>
<keyword evidence="5" id="KW-0418">Kinase</keyword>
<dbReference type="Gene3D" id="1.10.287.130">
    <property type="match status" value="1"/>
</dbReference>
<dbReference type="InterPro" id="IPR003594">
    <property type="entry name" value="HATPase_dom"/>
</dbReference>
<keyword evidence="8" id="KW-0141">cGMP biosynthesis</keyword>
<dbReference type="InterPro" id="IPR036890">
    <property type="entry name" value="HATPase_C_sf"/>
</dbReference>
<keyword evidence="4" id="KW-0547">Nucleotide-binding</keyword>
<dbReference type="PRINTS" id="PR00344">
    <property type="entry name" value="BCTRLSENSOR"/>
</dbReference>
<dbReference type="Pfam" id="PF07701">
    <property type="entry name" value="HNOBA"/>
    <property type="match status" value="2"/>
</dbReference>
<evidence type="ECO:0000313" key="11">
    <source>
        <dbReference type="Proteomes" id="UP000288178"/>
    </source>
</evidence>
<dbReference type="InterPro" id="IPR042463">
    <property type="entry name" value="HNOB_dom_associated_sf"/>
</dbReference>
<dbReference type="PANTHER" id="PTHR42878:SF7">
    <property type="entry name" value="SENSOR HISTIDINE KINASE GLRK"/>
    <property type="match status" value="1"/>
</dbReference>
<dbReference type="InterPro" id="IPR035965">
    <property type="entry name" value="PAS-like_dom_sf"/>
</dbReference>
<dbReference type="PROSITE" id="PS50109">
    <property type="entry name" value="HIS_KIN"/>
    <property type="match status" value="1"/>
</dbReference>
<dbReference type="SMART" id="SM00387">
    <property type="entry name" value="HATPase_c"/>
    <property type="match status" value="1"/>
</dbReference>
<sequence length="504" mass="54709">MAHSAGLDAAAFGRAFPFHLRLDRALRICSLGSSLAEAMPDIAPFSPLLRHFEVRRPLEADSVEQFRLHGTRLVTVRARAKHLLQLRGSAEMLDDGGVLLVVSPVLPSLEAMQALGLRFDHFARHDGVADMLLMARTTQASLADAQRLAACLAARTAQLDTILELGQNGVAAFDVAGMLAHTNQALRTMLQLSTTEAIGLSLADMERRLQRLRDPAVAGGPVFVDSVSDDDPPRELVLAVPRPAFLRVTSRRAQDGGLVFYLQDVTAETEIDRMKTEFLTTAAHELRTPLVSVFGFTELLLNRPVGEERRREMLQTVHRQSGLMITMINELLDLARIEARQGKDLNRETQPLGPLLHLAVDGMAGRGEVRSVEIECRHGDALVCVDAAKFHRALTNVLSNAFKFSPEAGDVHVQTLSGHADGTPAVGVRVADQGIGMTPTQVARIFDRFYRADPSGHIPGTGLGMSLVREIVGLHGGTVEVDSQLGVGTAVTLWWPLSESQQAA</sequence>